<dbReference type="Pfam" id="PF00201">
    <property type="entry name" value="UDPGT"/>
    <property type="match status" value="1"/>
</dbReference>
<protein>
    <recommendedName>
        <fullName evidence="5">Glycosyltransferase family 1 protein</fullName>
    </recommendedName>
</protein>
<keyword evidence="2" id="KW-0808">Transferase</keyword>
<evidence type="ECO:0000313" key="4">
    <source>
        <dbReference type="Proteomes" id="UP001215151"/>
    </source>
</evidence>
<sequence length="511" mass="56467">MSTKHLVILPFQAVGHVRPLCTLAARIVKLCPSVTITFFMAASLFPLVKGEIARSFEVEDEAANRIRLIALPQHPNPLIASTYEEAFEDAWAKILAKEPITCTVTGTVYEPNPVLPKQVILDFFASRPHLYIRRVAPDVKTYTWFSGSAYNLMYLFGPENLGGLGNLLPKIEDGVAKTGKPFDIVSVEHFWRSEGNVIRVPGLPPMYDYEYQPQVVHLPPELVGNSFVKAHKVFLETDGVLLMGPEALDPAESSSALRQWLNGLGKSVYFSGPLLPDGKKAAAEEQRASPLGEKTIAFLDRELQEKGEKSVLYISFGSIFFPLNPGILATFLEAVMELNIPFILSHPSPFAVFSEELKQKVEDYGHGMFSPWSPQQTILSHPATGWFVTHGGFNSTVECIHAGVPPICWPFMADQTVNTIILTETYNAGYELLEVRTGHGLRPIYRTGKAPSDTLDAVKKEALDVLQKAFGEDGERKRSNLLAVKARIDQAWEDGGASRRDVGILVDSFAN</sequence>
<dbReference type="SUPFAM" id="SSF53756">
    <property type="entry name" value="UDP-Glycosyltransferase/glycogen phosphorylase"/>
    <property type="match status" value="1"/>
</dbReference>
<comment type="caution">
    <text evidence="3">The sequence shown here is derived from an EMBL/GenBank/DDBJ whole genome shotgun (WGS) entry which is preliminary data.</text>
</comment>
<evidence type="ECO:0000313" key="3">
    <source>
        <dbReference type="EMBL" id="KAJ8490217.1"/>
    </source>
</evidence>
<evidence type="ECO:0000256" key="2">
    <source>
        <dbReference type="ARBA" id="ARBA00022679"/>
    </source>
</evidence>
<dbReference type="GO" id="GO:0035251">
    <property type="term" value="F:UDP-glucosyltransferase activity"/>
    <property type="evidence" value="ECO:0007669"/>
    <property type="project" value="TreeGrafter"/>
</dbReference>
<organism evidence="3 4">
    <name type="scientific">Trametes cubensis</name>
    <dbReference type="NCBI Taxonomy" id="1111947"/>
    <lineage>
        <taxon>Eukaryota</taxon>
        <taxon>Fungi</taxon>
        <taxon>Dikarya</taxon>
        <taxon>Basidiomycota</taxon>
        <taxon>Agaricomycotina</taxon>
        <taxon>Agaricomycetes</taxon>
        <taxon>Polyporales</taxon>
        <taxon>Polyporaceae</taxon>
        <taxon>Trametes</taxon>
    </lineage>
</organism>
<dbReference type="EMBL" id="JAPEVG010000038">
    <property type="protein sequence ID" value="KAJ8490217.1"/>
    <property type="molecule type" value="Genomic_DNA"/>
</dbReference>
<dbReference type="InterPro" id="IPR002213">
    <property type="entry name" value="UDP_glucos_trans"/>
</dbReference>
<name>A0AAD7XDY1_9APHY</name>
<dbReference type="Gene3D" id="3.40.50.2000">
    <property type="entry name" value="Glycogen Phosphorylase B"/>
    <property type="match status" value="2"/>
</dbReference>
<evidence type="ECO:0008006" key="5">
    <source>
        <dbReference type="Google" id="ProtNLM"/>
    </source>
</evidence>
<accession>A0AAD7XDY1</accession>
<proteinExistence type="inferred from homology"/>
<evidence type="ECO:0000256" key="1">
    <source>
        <dbReference type="ARBA" id="ARBA00009995"/>
    </source>
</evidence>
<comment type="similarity">
    <text evidence="1">Belongs to the UDP-glycosyltransferase family.</text>
</comment>
<dbReference type="CDD" id="cd03784">
    <property type="entry name" value="GT1_Gtf-like"/>
    <property type="match status" value="1"/>
</dbReference>
<keyword evidence="4" id="KW-1185">Reference proteome</keyword>
<dbReference type="Proteomes" id="UP001215151">
    <property type="component" value="Unassembled WGS sequence"/>
</dbReference>
<dbReference type="AlphaFoldDB" id="A0AAD7XDY1"/>
<gene>
    <name evidence="3" type="ORF">ONZ51_g2464</name>
</gene>
<reference evidence="3" key="1">
    <citation type="submission" date="2022-11" db="EMBL/GenBank/DDBJ databases">
        <title>Genome Sequence of Cubamyces cubensis.</title>
        <authorList>
            <person name="Buettner E."/>
        </authorList>
    </citation>
    <scope>NUCLEOTIDE SEQUENCE</scope>
    <source>
        <strain evidence="3">MPL-01</strain>
    </source>
</reference>
<dbReference type="PANTHER" id="PTHR48047">
    <property type="entry name" value="GLYCOSYLTRANSFERASE"/>
    <property type="match status" value="1"/>
</dbReference>